<feature type="domain" description="PEGA" evidence="2">
    <location>
        <begin position="28"/>
        <end position="81"/>
    </location>
</feature>
<comment type="caution">
    <text evidence="3">The sequence shown here is derived from an EMBL/GenBank/DDBJ whole genome shotgun (WGS) entry which is preliminary data.</text>
</comment>
<dbReference type="InterPro" id="IPR013229">
    <property type="entry name" value="PEGA"/>
</dbReference>
<reference evidence="4" key="1">
    <citation type="journal article" date="2019" name="Int. J. Syst. Evol. Microbiol.">
        <title>The Global Catalogue of Microorganisms (GCM) 10K type strain sequencing project: providing services to taxonomists for standard genome sequencing and annotation.</title>
        <authorList>
            <consortium name="The Broad Institute Genomics Platform"/>
            <consortium name="The Broad Institute Genome Sequencing Center for Infectious Disease"/>
            <person name="Wu L."/>
            <person name="Ma J."/>
        </authorList>
    </citation>
    <scope>NUCLEOTIDE SEQUENCE [LARGE SCALE GENOMIC DNA]</scope>
    <source>
        <strain evidence="4">CGMCC 1.7030</strain>
    </source>
</reference>
<keyword evidence="1" id="KW-0732">Signal</keyword>
<dbReference type="RefSeq" id="WP_377917763.1">
    <property type="nucleotide sequence ID" value="NZ_JBHSKS010000024.1"/>
</dbReference>
<proteinExistence type="predicted"/>
<name>A0ABW0C1I5_9BACT</name>
<evidence type="ECO:0000313" key="4">
    <source>
        <dbReference type="Proteomes" id="UP001596163"/>
    </source>
</evidence>
<accession>A0ABW0C1I5</accession>
<dbReference type="PROSITE" id="PS51257">
    <property type="entry name" value="PROKAR_LIPOPROTEIN"/>
    <property type="match status" value="1"/>
</dbReference>
<organism evidence="3 4">
    <name type="scientific">Algoriphagus aquatilis</name>
    <dbReference type="NCBI Taxonomy" id="490186"/>
    <lineage>
        <taxon>Bacteria</taxon>
        <taxon>Pseudomonadati</taxon>
        <taxon>Bacteroidota</taxon>
        <taxon>Cytophagia</taxon>
        <taxon>Cytophagales</taxon>
        <taxon>Cyclobacteriaceae</taxon>
        <taxon>Algoriphagus</taxon>
    </lineage>
</organism>
<protein>
    <submittedName>
        <fullName evidence="3">PEGA domain-containing protein</fullName>
    </submittedName>
</protein>
<feature type="signal peptide" evidence="1">
    <location>
        <begin position="1"/>
        <end position="20"/>
    </location>
</feature>
<keyword evidence="4" id="KW-1185">Reference proteome</keyword>
<evidence type="ECO:0000313" key="3">
    <source>
        <dbReference type="EMBL" id="MFC5193636.1"/>
    </source>
</evidence>
<dbReference type="Proteomes" id="UP001596163">
    <property type="component" value="Unassembled WGS sequence"/>
</dbReference>
<evidence type="ECO:0000256" key="1">
    <source>
        <dbReference type="SAM" id="SignalP"/>
    </source>
</evidence>
<dbReference type="EMBL" id="JBHSKS010000024">
    <property type="protein sequence ID" value="MFC5193636.1"/>
    <property type="molecule type" value="Genomic_DNA"/>
</dbReference>
<evidence type="ECO:0000259" key="2">
    <source>
        <dbReference type="Pfam" id="PF08308"/>
    </source>
</evidence>
<sequence length="146" mass="16237">MKKIPLLLVSIILMSGCATIFTGTKDRITFNSNPSGAIIYKDGVELCTTPCTYKVKRSINDTDIEFKLDGYQTRVITLDKEFNVISIINLGNLLGWGIDALSGAVMKYDRKTYDITLSPNKTASILEPSRINIDTQKNTVELIVQE</sequence>
<feature type="chain" id="PRO_5046556888" evidence="1">
    <location>
        <begin position="21"/>
        <end position="146"/>
    </location>
</feature>
<dbReference type="Pfam" id="PF08308">
    <property type="entry name" value="PEGA"/>
    <property type="match status" value="1"/>
</dbReference>
<gene>
    <name evidence="3" type="ORF">ACFPIK_17820</name>
</gene>